<evidence type="ECO:0000256" key="2">
    <source>
        <dbReference type="ARBA" id="ARBA00010145"/>
    </source>
</evidence>
<dbReference type="GO" id="GO:0055085">
    <property type="term" value="P:transmembrane transport"/>
    <property type="evidence" value="ECO:0007669"/>
    <property type="project" value="InterPro"/>
</dbReference>
<dbReference type="Proteomes" id="UP001198962">
    <property type="component" value="Unassembled WGS sequence"/>
</dbReference>
<name>A0AAE3DJ15_9FIRM</name>
<sequence length="308" mass="33396">MELALITVEKILEMFVILFMGIAIRKCGMIDEASNKRFSGILLNLVSPCVILMSYQIDFDVQLLARLLQTAILTGISFALSIVLANICVKKNGNSDFGVERMAVIYSNCGFMGLPLIEGLLGSEGVFFMTAYITVFNLFVWSHGVMLMSGRASSFAKTMKSLIQPSMIAIFVSLILFITGVRFPSVIANPLSMIGKMNTPLAMLIAGANLADSDLLASLKRPRVYWLSALKLLVVPLITLVELMLLHPDRTVALTVLTAAACPAGTMGTLFALQYHKNGHYASELFAVTTVLSLITVSVMVVLAGVFL</sequence>
<dbReference type="Gene3D" id="1.20.1530.20">
    <property type="match status" value="1"/>
</dbReference>
<evidence type="ECO:0000256" key="5">
    <source>
        <dbReference type="ARBA" id="ARBA00022692"/>
    </source>
</evidence>
<dbReference type="EMBL" id="JAJEPU010000006">
    <property type="protein sequence ID" value="MCC2163909.1"/>
    <property type="molecule type" value="Genomic_DNA"/>
</dbReference>
<evidence type="ECO:0000256" key="4">
    <source>
        <dbReference type="ARBA" id="ARBA00022475"/>
    </source>
</evidence>
<feature type="transmembrane region" description="Helical" evidence="8">
    <location>
        <begin position="101"/>
        <end position="121"/>
    </location>
</feature>
<feature type="transmembrane region" description="Helical" evidence="8">
    <location>
        <begin position="285"/>
        <end position="307"/>
    </location>
</feature>
<dbReference type="Pfam" id="PF03547">
    <property type="entry name" value="Mem_trans"/>
    <property type="match status" value="1"/>
</dbReference>
<gene>
    <name evidence="9" type="ORF">LKD32_03255</name>
</gene>
<proteinExistence type="inferred from homology"/>
<evidence type="ECO:0000256" key="1">
    <source>
        <dbReference type="ARBA" id="ARBA00004651"/>
    </source>
</evidence>
<evidence type="ECO:0000256" key="8">
    <source>
        <dbReference type="SAM" id="Phobius"/>
    </source>
</evidence>
<keyword evidence="5 8" id="KW-0812">Transmembrane</keyword>
<reference evidence="9" key="1">
    <citation type="submission" date="2021-10" db="EMBL/GenBank/DDBJ databases">
        <title>Anaerobic single-cell dispensing facilitates the cultivation of human gut bacteria.</title>
        <authorList>
            <person name="Afrizal A."/>
        </authorList>
    </citation>
    <scope>NUCLEOTIDE SEQUENCE</scope>
    <source>
        <strain evidence="9">CLA-AA-H274</strain>
    </source>
</reference>
<comment type="caution">
    <text evidence="9">The sequence shown here is derived from an EMBL/GenBank/DDBJ whole genome shotgun (WGS) entry which is preliminary data.</text>
</comment>
<dbReference type="PANTHER" id="PTHR36838">
    <property type="entry name" value="AUXIN EFFLUX CARRIER FAMILY PROTEIN"/>
    <property type="match status" value="1"/>
</dbReference>
<dbReference type="InterPro" id="IPR038770">
    <property type="entry name" value="Na+/solute_symporter_sf"/>
</dbReference>
<evidence type="ECO:0000256" key="7">
    <source>
        <dbReference type="ARBA" id="ARBA00023136"/>
    </source>
</evidence>
<evidence type="ECO:0000313" key="10">
    <source>
        <dbReference type="Proteomes" id="UP001198962"/>
    </source>
</evidence>
<evidence type="ECO:0000256" key="3">
    <source>
        <dbReference type="ARBA" id="ARBA00022448"/>
    </source>
</evidence>
<protein>
    <submittedName>
        <fullName evidence="9">AEC family transporter</fullName>
    </submittedName>
</protein>
<dbReference type="GO" id="GO:0005886">
    <property type="term" value="C:plasma membrane"/>
    <property type="evidence" value="ECO:0007669"/>
    <property type="project" value="UniProtKB-SubCell"/>
</dbReference>
<keyword evidence="6 8" id="KW-1133">Transmembrane helix</keyword>
<feature type="transmembrane region" description="Helical" evidence="8">
    <location>
        <begin position="67"/>
        <end position="89"/>
    </location>
</feature>
<feature type="transmembrane region" description="Helical" evidence="8">
    <location>
        <begin position="224"/>
        <end position="246"/>
    </location>
</feature>
<feature type="transmembrane region" description="Helical" evidence="8">
    <location>
        <begin position="37"/>
        <end position="55"/>
    </location>
</feature>
<evidence type="ECO:0000313" key="9">
    <source>
        <dbReference type="EMBL" id="MCC2163909.1"/>
    </source>
</evidence>
<feature type="transmembrane region" description="Helical" evidence="8">
    <location>
        <begin position="168"/>
        <end position="187"/>
    </location>
</feature>
<dbReference type="RefSeq" id="WP_177978134.1">
    <property type="nucleotide sequence ID" value="NZ_JAJEPU010000006.1"/>
</dbReference>
<keyword evidence="7 8" id="KW-0472">Membrane</keyword>
<keyword evidence="10" id="KW-1185">Reference proteome</keyword>
<dbReference type="InterPro" id="IPR004776">
    <property type="entry name" value="Mem_transp_PIN-like"/>
</dbReference>
<organism evidence="9 10">
    <name type="scientific">Brotaphodocola catenula</name>
    <dbReference type="NCBI Taxonomy" id="2885361"/>
    <lineage>
        <taxon>Bacteria</taxon>
        <taxon>Bacillati</taxon>
        <taxon>Bacillota</taxon>
        <taxon>Clostridia</taxon>
        <taxon>Lachnospirales</taxon>
        <taxon>Lachnospiraceae</taxon>
        <taxon>Brotaphodocola</taxon>
    </lineage>
</organism>
<feature type="transmembrane region" description="Helical" evidence="8">
    <location>
        <begin position="127"/>
        <end position="147"/>
    </location>
</feature>
<feature type="transmembrane region" description="Helical" evidence="8">
    <location>
        <begin position="252"/>
        <end position="273"/>
    </location>
</feature>
<comment type="similarity">
    <text evidence="2">Belongs to the auxin efflux carrier (TC 2.A.69) family.</text>
</comment>
<dbReference type="AlphaFoldDB" id="A0AAE3DJ15"/>
<keyword evidence="4" id="KW-1003">Cell membrane</keyword>
<evidence type="ECO:0000256" key="6">
    <source>
        <dbReference type="ARBA" id="ARBA00022989"/>
    </source>
</evidence>
<accession>A0AAE3DJ15</accession>
<comment type="subcellular location">
    <subcellularLocation>
        <location evidence="1">Cell membrane</location>
        <topology evidence="1">Multi-pass membrane protein</topology>
    </subcellularLocation>
</comment>
<dbReference type="PANTHER" id="PTHR36838:SF1">
    <property type="entry name" value="SLR1864 PROTEIN"/>
    <property type="match status" value="1"/>
</dbReference>
<feature type="transmembrane region" description="Helical" evidence="8">
    <location>
        <begin position="6"/>
        <end position="25"/>
    </location>
</feature>
<keyword evidence="3" id="KW-0813">Transport</keyword>